<evidence type="ECO:0000313" key="4">
    <source>
        <dbReference type="Proteomes" id="UP000076154"/>
    </source>
</evidence>
<gene>
    <name evidence="3" type="ORF">Hypma_005450</name>
</gene>
<protein>
    <recommendedName>
        <fullName evidence="5">Transmembrane protein</fullName>
    </recommendedName>
</protein>
<keyword evidence="2" id="KW-1133">Transmembrane helix</keyword>
<feature type="compositionally biased region" description="Low complexity" evidence="1">
    <location>
        <begin position="350"/>
        <end position="359"/>
    </location>
</feature>
<evidence type="ECO:0000256" key="2">
    <source>
        <dbReference type="SAM" id="Phobius"/>
    </source>
</evidence>
<dbReference type="OrthoDB" id="3029306at2759"/>
<feature type="region of interest" description="Disordered" evidence="1">
    <location>
        <begin position="343"/>
        <end position="435"/>
    </location>
</feature>
<dbReference type="EMBL" id="LUEZ02000223">
    <property type="protein sequence ID" value="RDB15053.1"/>
    <property type="molecule type" value="Genomic_DNA"/>
</dbReference>
<keyword evidence="2" id="KW-0472">Membrane</keyword>
<feature type="transmembrane region" description="Helical" evidence="2">
    <location>
        <begin position="298"/>
        <end position="322"/>
    </location>
</feature>
<evidence type="ECO:0000256" key="1">
    <source>
        <dbReference type="SAM" id="MobiDB-lite"/>
    </source>
</evidence>
<feature type="compositionally biased region" description="Low complexity" evidence="1">
    <location>
        <begin position="369"/>
        <end position="382"/>
    </location>
</feature>
<dbReference type="AlphaFoldDB" id="A0A369J5T1"/>
<dbReference type="CDD" id="cd12087">
    <property type="entry name" value="TM_EGFR-like"/>
    <property type="match status" value="1"/>
</dbReference>
<dbReference type="STRING" id="39966.A0A369J5T1"/>
<accession>A0A369J5T1</accession>
<feature type="compositionally biased region" description="Low complexity" evidence="1">
    <location>
        <begin position="400"/>
        <end position="416"/>
    </location>
</feature>
<keyword evidence="4" id="KW-1185">Reference proteome</keyword>
<evidence type="ECO:0008006" key="5">
    <source>
        <dbReference type="Google" id="ProtNLM"/>
    </source>
</evidence>
<dbReference type="Proteomes" id="UP000076154">
    <property type="component" value="Unassembled WGS sequence"/>
</dbReference>
<organism evidence="3 4">
    <name type="scientific">Hypsizygus marmoreus</name>
    <name type="common">White beech mushroom</name>
    <name type="synonym">Agaricus marmoreus</name>
    <dbReference type="NCBI Taxonomy" id="39966"/>
    <lineage>
        <taxon>Eukaryota</taxon>
        <taxon>Fungi</taxon>
        <taxon>Dikarya</taxon>
        <taxon>Basidiomycota</taxon>
        <taxon>Agaricomycotina</taxon>
        <taxon>Agaricomycetes</taxon>
        <taxon>Agaricomycetidae</taxon>
        <taxon>Agaricales</taxon>
        <taxon>Tricholomatineae</taxon>
        <taxon>Lyophyllaceae</taxon>
        <taxon>Hypsizygus</taxon>
    </lineage>
</organism>
<evidence type="ECO:0000313" key="3">
    <source>
        <dbReference type="EMBL" id="RDB15053.1"/>
    </source>
</evidence>
<reference evidence="3" key="1">
    <citation type="submission" date="2018-04" db="EMBL/GenBank/DDBJ databases">
        <title>Whole genome sequencing of Hypsizygus marmoreus.</title>
        <authorList>
            <person name="Choi I.-G."/>
            <person name="Min B."/>
            <person name="Kim J.-G."/>
            <person name="Kim S."/>
            <person name="Oh Y.-L."/>
            <person name="Kong W.-S."/>
            <person name="Park H."/>
            <person name="Jeong J."/>
            <person name="Song E.-S."/>
        </authorList>
    </citation>
    <scope>NUCLEOTIDE SEQUENCE [LARGE SCALE GENOMIC DNA]</scope>
    <source>
        <strain evidence="3">51987-8</strain>
    </source>
</reference>
<sequence>MSRKAIVLDDSDPRIRYVGQGWFQDMGSQDEFGTYGQTYNRTSHGTKSNDSLVFSFEGTSVKLFGTTNLVDTNSTRYDPKWECFVDKVSIGATEPFAYHENNWLLCETSNLPVGAHEFTLNISTGGTTFWVDYLHYTPSPSTSDTSTIVVVENNDSAIVYDSSWQSLAGLANATSTQGSQVTFNFTGSKLTWYGYVPVELPHNASSGTYTIDGGSPTSFALHGLAPYDGTSTYNQIFFTTPDLPEGAHSLHVTYDGNSQLTPLTLDYIYLTTRSPQATSNSTSLPPHLTSSSTHHSPVGAIVGGTIAGVAVILLGLVAFVWWRRKRKTTHATVEPRDAPQLVAPFSGAASQPSSVQPSSPLTPPLFAPTRSTNSSRTFTSASGFVSGISALSPTMKQREAPAASMPAPSASQNQPPDDSLEDMSRNENPPRYSAS</sequence>
<comment type="caution">
    <text evidence="3">The sequence shown here is derived from an EMBL/GenBank/DDBJ whole genome shotgun (WGS) entry which is preliminary data.</text>
</comment>
<dbReference type="Gene3D" id="2.60.120.260">
    <property type="entry name" value="Galactose-binding domain-like"/>
    <property type="match status" value="1"/>
</dbReference>
<dbReference type="InParanoid" id="A0A369J5T1"/>
<proteinExistence type="predicted"/>
<name>A0A369J5T1_HYPMA</name>
<keyword evidence="2" id="KW-0812">Transmembrane</keyword>